<feature type="region of interest" description="Disordered" evidence="1">
    <location>
        <begin position="1"/>
        <end position="36"/>
    </location>
</feature>
<evidence type="ECO:0000313" key="4">
    <source>
        <dbReference type="Proteomes" id="UP000325787"/>
    </source>
</evidence>
<dbReference type="PROSITE" id="PS51772">
    <property type="entry name" value="ACD"/>
    <property type="match status" value="1"/>
</dbReference>
<feature type="compositionally biased region" description="Basic and acidic residues" evidence="1">
    <location>
        <begin position="1"/>
        <end position="10"/>
    </location>
</feature>
<name>A0A5Q0GYT5_SACSY</name>
<gene>
    <name evidence="3" type="ORF">EKG83_15420</name>
</gene>
<dbReference type="AlphaFoldDB" id="A0A5Q0GYT5"/>
<dbReference type="KEGG" id="ssyi:EKG83_15420"/>
<dbReference type="EMBL" id="CP034550">
    <property type="protein sequence ID" value="QFZ18670.1"/>
    <property type="molecule type" value="Genomic_DNA"/>
</dbReference>
<dbReference type="InterPro" id="IPR032074">
    <property type="entry name" value="ACD_dom"/>
</dbReference>
<accession>A0A5Q0GYT5</accession>
<reference evidence="4" key="1">
    <citation type="journal article" date="2021" name="Curr. Microbiol.">
        <title>Complete genome of nocamycin-producing strain Saccharothrix syringae NRRL B-16468 reveals the biosynthetic potential for secondary metabolites.</title>
        <authorList>
            <person name="Mo X."/>
            <person name="Yang S."/>
        </authorList>
    </citation>
    <scope>NUCLEOTIDE SEQUENCE [LARGE SCALE GENOMIC DNA]</scope>
    <source>
        <strain evidence="4">ATCC 51364 / DSM 43886 / JCM 6844 / KCTC 9398 / NBRC 14523 / NRRL B-16468 / INA 2240</strain>
    </source>
</reference>
<evidence type="ECO:0000259" key="2">
    <source>
        <dbReference type="PROSITE" id="PS51772"/>
    </source>
</evidence>
<dbReference type="Proteomes" id="UP000325787">
    <property type="component" value="Chromosome"/>
</dbReference>
<keyword evidence="4" id="KW-1185">Reference proteome</keyword>
<feature type="domain" description="ACD" evidence="2">
    <location>
        <begin position="55"/>
        <end position="466"/>
    </location>
</feature>
<dbReference type="GO" id="GO:0007015">
    <property type="term" value="P:actin filament organization"/>
    <property type="evidence" value="ECO:0007669"/>
    <property type="project" value="InterPro"/>
</dbReference>
<evidence type="ECO:0000256" key="1">
    <source>
        <dbReference type="SAM" id="MobiDB-lite"/>
    </source>
</evidence>
<sequence length="472" mass="52092">MHDRDRREPSTSRSPRGRSPTATARTTDQGTTTSPMLFGAAVRLRPAARRQPEGAPEFGKVFRGVSIGSESELTGLECALPAHSVQTFAYVESAETGRPLVRITKDMDHGDYPARPGWRLHTVELITYPALKSDEHPAEDYREPNAAVLFVLSTLNGIGLGEARPLESHEGGGGRFRLVVTNRNHVIVKRASSAGMPRAGQQLTAAISTRDLLFREGAMFTSVQAAAPWYRPELAGEATLPDEPACTDEKAVRNLYAFLASMIDFVAALAKKHRFGIEGYRPGGTPSGLALTDPRVKNDWRVLPRTKCATMLEALGGDDQRIVRILLSERYPDNPTAEYAAYQYVIFGLGTVAGHTIDDASVAGTRAALFEFRSVPGELVNYLPDARELNPPVADPLERWFGKARPLAVRAINQIAGENEDEFARWFRERFAEKRNAKDPLQAGTALQKAEWIRSTREQDWKSITDRYPPPS</sequence>
<feature type="compositionally biased region" description="Low complexity" evidence="1">
    <location>
        <begin position="11"/>
        <end position="33"/>
    </location>
</feature>
<protein>
    <submittedName>
        <fullName evidence="3">Actin cross-linking domain-containing toxin</fullName>
    </submittedName>
</protein>
<proteinExistence type="predicted"/>
<organism evidence="3 4">
    <name type="scientific">Saccharothrix syringae</name>
    <name type="common">Nocardiopsis syringae</name>
    <dbReference type="NCBI Taxonomy" id="103733"/>
    <lineage>
        <taxon>Bacteria</taxon>
        <taxon>Bacillati</taxon>
        <taxon>Actinomycetota</taxon>
        <taxon>Actinomycetes</taxon>
        <taxon>Pseudonocardiales</taxon>
        <taxon>Pseudonocardiaceae</taxon>
        <taxon>Saccharothrix</taxon>
    </lineage>
</organism>
<evidence type="ECO:0000313" key="3">
    <source>
        <dbReference type="EMBL" id="QFZ18670.1"/>
    </source>
</evidence>
<dbReference type="OrthoDB" id="4333945at2"/>
<dbReference type="Pfam" id="PF16671">
    <property type="entry name" value="ACD"/>
    <property type="match status" value="1"/>
</dbReference>
<dbReference type="Gene3D" id="1.10.3680.20">
    <property type="entry name" value="Actin cross-linking domain"/>
    <property type="match status" value="1"/>
</dbReference>